<dbReference type="EMBL" id="CAVNYO010000419">
    <property type="protein sequence ID" value="CAK5277681.1"/>
    <property type="molecule type" value="Genomic_DNA"/>
</dbReference>
<evidence type="ECO:0000256" key="1">
    <source>
        <dbReference type="SAM" id="MobiDB-lite"/>
    </source>
</evidence>
<name>A0AAD2HM57_9AGAR</name>
<dbReference type="Gene3D" id="1.10.510.10">
    <property type="entry name" value="Transferase(Phosphotransferase) domain 1"/>
    <property type="match status" value="1"/>
</dbReference>
<feature type="region of interest" description="Disordered" evidence="1">
    <location>
        <begin position="1"/>
        <end position="29"/>
    </location>
</feature>
<dbReference type="GO" id="GO:0004672">
    <property type="term" value="F:protein kinase activity"/>
    <property type="evidence" value="ECO:0007669"/>
    <property type="project" value="InterPro"/>
</dbReference>
<evidence type="ECO:0000259" key="2">
    <source>
        <dbReference type="PROSITE" id="PS50011"/>
    </source>
</evidence>
<dbReference type="PROSITE" id="PS50011">
    <property type="entry name" value="PROTEIN_KINASE_DOM"/>
    <property type="match status" value="1"/>
</dbReference>
<dbReference type="InterPro" id="IPR011009">
    <property type="entry name" value="Kinase-like_dom_sf"/>
</dbReference>
<dbReference type="SMART" id="SM00220">
    <property type="entry name" value="S_TKc"/>
    <property type="match status" value="1"/>
</dbReference>
<dbReference type="Proteomes" id="UP001295794">
    <property type="component" value="Unassembled WGS sequence"/>
</dbReference>
<dbReference type="SUPFAM" id="SSF56112">
    <property type="entry name" value="Protein kinase-like (PK-like)"/>
    <property type="match status" value="1"/>
</dbReference>
<evidence type="ECO:0000313" key="3">
    <source>
        <dbReference type="EMBL" id="CAK5277681.1"/>
    </source>
</evidence>
<keyword evidence="4" id="KW-1185">Reference proteome</keyword>
<dbReference type="AlphaFoldDB" id="A0AAD2HM57"/>
<dbReference type="PANTHER" id="PTHR24362:SF309">
    <property type="entry name" value="PROTEIN KINASE DOMAIN-CONTAINING PROTEIN"/>
    <property type="match status" value="1"/>
</dbReference>
<dbReference type="CDD" id="cd00180">
    <property type="entry name" value="PKc"/>
    <property type="match status" value="1"/>
</dbReference>
<sequence length="326" mass="36904">MPGLSSVASWDELPPSPASTSGSSATSFDDDEVNVRVQPYWPDYRNTLKLHGYRLETVQDAKDFYLVNARCPVPESFLLKHGDDEPDALCHDSGLPENLFRGARARDRSVKVVVKAVHLHSRELGIIQTLARSPLRDDPMNHCIPVLDVIELPEDDLAFIVMEQWSSQLVVDSDPCCLRLFLAALRQAIEHVAFMHRHRMAHLDISLRNLLTDYRGHYAYIDYELSRKFEALESPRICNFRTTEVPPECETSNGDCPDAFKADVWAMGILILRASKLTGYCLPELVHLVRPMLNADPADRPSIEQVLVAFEKLVCTMQDLDRLHSL</sequence>
<reference evidence="3" key="1">
    <citation type="submission" date="2023-11" db="EMBL/GenBank/DDBJ databases">
        <authorList>
            <person name="De Vega J J."/>
            <person name="De Vega J J."/>
        </authorList>
    </citation>
    <scope>NUCLEOTIDE SEQUENCE</scope>
</reference>
<evidence type="ECO:0000313" key="4">
    <source>
        <dbReference type="Proteomes" id="UP001295794"/>
    </source>
</evidence>
<organism evidence="3 4">
    <name type="scientific">Mycena citricolor</name>
    <dbReference type="NCBI Taxonomy" id="2018698"/>
    <lineage>
        <taxon>Eukaryota</taxon>
        <taxon>Fungi</taxon>
        <taxon>Dikarya</taxon>
        <taxon>Basidiomycota</taxon>
        <taxon>Agaricomycotina</taxon>
        <taxon>Agaricomycetes</taxon>
        <taxon>Agaricomycetidae</taxon>
        <taxon>Agaricales</taxon>
        <taxon>Marasmiineae</taxon>
        <taxon>Mycenaceae</taxon>
        <taxon>Mycena</taxon>
    </lineage>
</organism>
<dbReference type="PANTHER" id="PTHR24362">
    <property type="entry name" value="SERINE/THREONINE-PROTEIN KINASE NEK"/>
    <property type="match status" value="1"/>
</dbReference>
<protein>
    <recommendedName>
        <fullName evidence="2">Protein kinase domain-containing protein</fullName>
    </recommendedName>
</protein>
<feature type="domain" description="Protein kinase" evidence="2">
    <location>
        <begin position="44"/>
        <end position="314"/>
    </location>
</feature>
<dbReference type="Pfam" id="PF00069">
    <property type="entry name" value="Pkinase"/>
    <property type="match status" value="1"/>
</dbReference>
<dbReference type="GO" id="GO:0005524">
    <property type="term" value="F:ATP binding"/>
    <property type="evidence" value="ECO:0007669"/>
    <property type="project" value="InterPro"/>
</dbReference>
<gene>
    <name evidence="3" type="ORF">MYCIT1_LOCUS26713</name>
</gene>
<comment type="caution">
    <text evidence="3">The sequence shown here is derived from an EMBL/GenBank/DDBJ whole genome shotgun (WGS) entry which is preliminary data.</text>
</comment>
<dbReference type="InterPro" id="IPR000719">
    <property type="entry name" value="Prot_kinase_dom"/>
</dbReference>
<proteinExistence type="predicted"/>
<feature type="compositionally biased region" description="Low complexity" evidence="1">
    <location>
        <begin position="18"/>
        <end position="27"/>
    </location>
</feature>
<accession>A0AAD2HM57</accession>